<proteinExistence type="predicted"/>
<dbReference type="PANTHER" id="PTHR43682:SF1">
    <property type="entry name" value="LACTATE UTILIZATION PROTEIN C"/>
    <property type="match status" value="1"/>
</dbReference>
<evidence type="ECO:0000313" key="3">
    <source>
        <dbReference type="Proteomes" id="UP001519887"/>
    </source>
</evidence>
<dbReference type="SUPFAM" id="SSF100950">
    <property type="entry name" value="NagB/RpiA/CoA transferase-like"/>
    <property type="match status" value="1"/>
</dbReference>
<feature type="domain" description="LUD" evidence="1">
    <location>
        <begin position="17"/>
        <end position="128"/>
    </location>
</feature>
<name>A0ABS7CF75_9BACL</name>
<comment type="caution">
    <text evidence="2">The sequence shown here is derived from an EMBL/GenBank/DDBJ whole genome shotgun (WGS) entry which is preliminary data.</text>
</comment>
<protein>
    <submittedName>
        <fullName evidence="2">LUD domain-containing protein</fullName>
    </submittedName>
</protein>
<sequence>VKPRDLPTGPDGNWARRSGLLQAAEQSRLGIVWSDSVIANTGTLALFSEGGKGRSVSLLTEVLFAVFRADQIVTRMGDTFQLFRALHPDAAAMPSSLNLITGPSRSADIENDLTIGIHGPGSVYAIIIQ</sequence>
<dbReference type="Gene3D" id="3.40.50.10420">
    <property type="entry name" value="NagB/RpiA/CoA transferase-like"/>
    <property type="match status" value="1"/>
</dbReference>
<feature type="non-terminal residue" evidence="2">
    <location>
        <position position="1"/>
    </location>
</feature>
<dbReference type="Proteomes" id="UP001519887">
    <property type="component" value="Unassembled WGS sequence"/>
</dbReference>
<dbReference type="InterPro" id="IPR003741">
    <property type="entry name" value="LUD_dom"/>
</dbReference>
<gene>
    <name evidence="2" type="ORF">K0U00_36600</name>
</gene>
<dbReference type="PANTHER" id="PTHR43682">
    <property type="entry name" value="LACTATE UTILIZATION PROTEIN C"/>
    <property type="match status" value="1"/>
</dbReference>
<reference evidence="2 3" key="1">
    <citation type="submission" date="2021-07" db="EMBL/GenBank/DDBJ databases">
        <title>Paenibacillus radiodurans sp. nov., isolated from the southeastern edge of Tengger Desert.</title>
        <authorList>
            <person name="Zhang G."/>
        </authorList>
    </citation>
    <scope>NUCLEOTIDE SEQUENCE [LARGE SCALE GENOMIC DNA]</scope>
    <source>
        <strain evidence="2 3">CCM 7311</strain>
    </source>
</reference>
<dbReference type="EMBL" id="JAHZIK010001724">
    <property type="protein sequence ID" value="MBW7459593.1"/>
    <property type="molecule type" value="Genomic_DNA"/>
</dbReference>
<organism evidence="2 3">
    <name type="scientific">Paenibacillus sepulcri</name>
    <dbReference type="NCBI Taxonomy" id="359917"/>
    <lineage>
        <taxon>Bacteria</taxon>
        <taxon>Bacillati</taxon>
        <taxon>Bacillota</taxon>
        <taxon>Bacilli</taxon>
        <taxon>Bacillales</taxon>
        <taxon>Paenibacillaceae</taxon>
        <taxon>Paenibacillus</taxon>
    </lineage>
</organism>
<keyword evidence="3" id="KW-1185">Reference proteome</keyword>
<dbReference type="InterPro" id="IPR037171">
    <property type="entry name" value="NagB/RpiA_transferase-like"/>
</dbReference>
<evidence type="ECO:0000313" key="2">
    <source>
        <dbReference type="EMBL" id="MBW7459593.1"/>
    </source>
</evidence>
<dbReference type="Pfam" id="PF02589">
    <property type="entry name" value="LUD_dom"/>
    <property type="match status" value="1"/>
</dbReference>
<dbReference type="InterPro" id="IPR024185">
    <property type="entry name" value="FTHF_cligase-like_sf"/>
</dbReference>
<evidence type="ECO:0000259" key="1">
    <source>
        <dbReference type="Pfam" id="PF02589"/>
    </source>
</evidence>
<accession>A0ABS7CF75</accession>